<gene>
    <name evidence="2" type="ORF">SAMN05878482_10438</name>
</gene>
<sequence>MRDSCGSSGTGETPQAFTPRRLTARPAESEHLEGKSTTPLYLENSNKVSENSQKKGSIPRFSLINDFVKQRKILPKGFWRAICHEQK</sequence>
<proteinExistence type="predicted"/>
<feature type="region of interest" description="Disordered" evidence="1">
    <location>
        <begin position="1"/>
        <end position="55"/>
    </location>
</feature>
<dbReference type="AlphaFoldDB" id="A0A9X8R9W2"/>
<evidence type="ECO:0000313" key="3">
    <source>
        <dbReference type="Proteomes" id="UP000185829"/>
    </source>
</evidence>
<feature type="compositionally biased region" description="Polar residues" evidence="1">
    <location>
        <begin position="1"/>
        <end position="16"/>
    </location>
</feature>
<comment type="caution">
    <text evidence="2">The sequence shown here is derived from an EMBL/GenBank/DDBJ whole genome shotgun (WGS) entry which is preliminary data.</text>
</comment>
<organism evidence="2 3">
    <name type="scientific">Peribacillus simplex</name>
    <dbReference type="NCBI Taxonomy" id="1478"/>
    <lineage>
        <taxon>Bacteria</taxon>
        <taxon>Bacillati</taxon>
        <taxon>Bacillota</taxon>
        <taxon>Bacilli</taxon>
        <taxon>Bacillales</taxon>
        <taxon>Bacillaceae</taxon>
        <taxon>Peribacillus</taxon>
    </lineage>
</organism>
<accession>A0A9X8R9W2</accession>
<dbReference type="EMBL" id="FTMX01000004">
    <property type="protein sequence ID" value="SIR49917.1"/>
    <property type="molecule type" value="Genomic_DNA"/>
</dbReference>
<feature type="compositionally biased region" description="Polar residues" evidence="1">
    <location>
        <begin position="35"/>
        <end position="55"/>
    </location>
</feature>
<protein>
    <submittedName>
        <fullName evidence="2">Uncharacterized protein</fullName>
    </submittedName>
</protein>
<name>A0A9X8R9W2_9BACI</name>
<evidence type="ECO:0000313" key="2">
    <source>
        <dbReference type="EMBL" id="SIR49917.1"/>
    </source>
</evidence>
<reference evidence="2 3" key="1">
    <citation type="submission" date="2017-01" db="EMBL/GenBank/DDBJ databases">
        <authorList>
            <person name="Varghese N."/>
            <person name="Submissions S."/>
        </authorList>
    </citation>
    <scope>NUCLEOTIDE SEQUENCE [LARGE SCALE GENOMIC DNA]</scope>
    <source>
        <strain evidence="2 3">RUG2-6</strain>
    </source>
</reference>
<evidence type="ECO:0000256" key="1">
    <source>
        <dbReference type="SAM" id="MobiDB-lite"/>
    </source>
</evidence>
<dbReference type="Proteomes" id="UP000185829">
    <property type="component" value="Unassembled WGS sequence"/>
</dbReference>